<sequence length="474" mass="50550">MNAQQFYINGQWVNPKGTDTLKVINPATENVIETIALGNAEDANLAIAAAKSAFSSFALTSRQERIELLESIIEHYKRRLDDVADIISQEMGAPITLAKRAHAPGGLGHFITALDVLRDYAFEETLGTTQVVKEPIGVCAMITPWNWPINQIGCKVAPALATGCSLVLKPSEVAPLNALLLTEILHEAGVPAGVFNLINGDGPTVGAIMSSHPDVDMVSFTGSTHAGIEVAKCSAPTVKRVTQELGGKSANIILEDADLKTVIPRDVQAVMMNSGQTCNAPTRMLVPRKLLGEVEKLAQQKANSILIGDPSRENTVLGPVVSEVQWYKVQKYIQQGLAEGASLIAGGVSRPDQFAKGYFVKPTVFSNVSGKMAIAQEEIFGPVLSIIPYDSLDEAIDIANDSPYGLSGYVSSSNTDLAKATALRLRTGMVHLNGAGVDVKAPFGGFKQSGNGREWGHHGFTEFLEIKAVMGFNG</sequence>
<dbReference type="Proteomes" id="UP000787472">
    <property type="component" value="Unassembled WGS sequence"/>
</dbReference>
<proteinExistence type="inferred from homology"/>
<evidence type="ECO:0000313" key="4">
    <source>
        <dbReference type="EMBL" id="NHO67316.1"/>
    </source>
</evidence>
<accession>A0A9E5MN44</accession>
<feature type="domain" description="Aldehyde dehydrogenase" evidence="3">
    <location>
        <begin position="12"/>
        <end position="469"/>
    </location>
</feature>
<keyword evidence="2" id="KW-0560">Oxidoreductase</keyword>
<name>A0A9E5MN44_9GAMM</name>
<evidence type="ECO:0000256" key="2">
    <source>
        <dbReference type="ARBA" id="ARBA00023002"/>
    </source>
</evidence>
<reference evidence="4" key="1">
    <citation type="submission" date="2020-03" db="EMBL/GenBank/DDBJ databases">
        <authorList>
            <person name="Guo F."/>
        </authorList>
    </citation>
    <scope>NUCLEOTIDE SEQUENCE</scope>
    <source>
        <strain evidence="4">JCM 30134</strain>
    </source>
</reference>
<organism evidence="4 5">
    <name type="scientific">Pseudomaricurvus hydrocarbonicus</name>
    <dbReference type="NCBI Taxonomy" id="1470433"/>
    <lineage>
        <taxon>Bacteria</taxon>
        <taxon>Pseudomonadati</taxon>
        <taxon>Pseudomonadota</taxon>
        <taxon>Gammaproteobacteria</taxon>
        <taxon>Cellvibrionales</taxon>
        <taxon>Cellvibrionaceae</taxon>
        <taxon>Pseudomaricurvus</taxon>
    </lineage>
</organism>
<evidence type="ECO:0000313" key="5">
    <source>
        <dbReference type="Proteomes" id="UP000787472"/>
    </source>
</evidence>
<keyword evidence="5" id="KW-1185">Reference proteome</keyword>
<comment type="caution">
    <text evidence="4">The sequence shown here is derived from an EMBL/GenBank/DDBJ whole genome shotgun (WGS) entry which is preliminary data.</text>
</comment>
<dbReference type="CDD" id="cd07138">
    <property type="entry name" value="ALDH_CddD_SSP0762"/>
    <property type="match status" value="1"/>
</dbReference>
<dbReference type="RefSeq" id="WP_167189807.1">
    <property type="nucleotide sequence ID" value="NZ_JAAONZ010000016.1"/>
</dbReference>
<dbReference type="SUPFAM" id="SSF53720">
    <property type="entry name" value="ALDH-like"/>
    <property type="match status" value="1"/>
</dbReference>
<evidence type="ECO:0000259" key="3">
    <source>
        <dbReference type="Pfam" id="PF00171"/>
    </source>
</evidence>
<dbReference type="EMBL" id="JAAONZ010000016">
    <property type="protein sequence ID" value="NHO67316.1"/>
    <property type="molecule type" value="Genomic_DNA"/>
</dbReference>
<dbReference type="InterPro" id="IPR016162">
    <property type="entry name" value="Ald_DH_N"/>
</dbReference>
<dbReference type="Gene3D" id="3.40.605.10">
    <property type="entry name" value="Aldehyde Dehydrogenase, Chain A, domain 1"/>
    <property type="match status" value="1"/>
</dbReference>
<dbReference type="PANTHER" id="PTHR42804:SF1">
    <property type="entry name" value="ALDEHYDE DEHYDROGENASE-RELATED"/>
    <property type="match status" value="1"/>
</dbReference>
<evidence type="ECO:0000256" key="1">
    <source>
        <dbReference type="ARBA" id="ARBA00009986"/>
    </source>
</evidence>
<protein>
    <submittedName>
        <fullName evidence="4">Aldehyde dehydrogenase family protein</fullName>
    </submittedName>
</protein>
<dbReference type="Gene3D" id="3.40.309.10">
    <property type="entry name" value="Aldehyde Dehydrogenase, Chain A, domain 2"/>
    <property type="match status" value="1"/>
</dbReference>
<dbReference type="InterPro" id="IPR015590">
    <property type="entry name" value="Aldehyde_DH_dom"/>
</dbReference>
<dbReference type="AlphaFoldDB" id="A0A9E5MN44"/>
<comment type="similarity">
    <text evidence="1">Belongs to the aldehyde dehydrogenase family.</text>
</comment>
<dbReference type="InterPro" id="IPR016161">
    <property type="entry name" value="Ald_DH/histidinol_DH"/>
</dbReference>
<dbReference type="InterPro" id="IPR016163">
    <property type="entry name" value="Ald_DH_C"/>
</dbReference>
<dbReference type="PANTHER" id="PTHR42804">
    <property type="entry name" value="ALDEHYDE DEHYDROGENASE"/>
    <property type="match status" value="1"/>
</dbReference>
<dbReference type="GO" id="GO:0016620">
    <property type="term" value="F:oxidoreductase activity, acting on the aldehyde or oxo group of donors, NAD or NADP as acceptor"/>
    <property type="evidence" value="ECO:0007669"/>
    <property type="project" value="InterPro"/>
</dbReference>
<gene>
    <name evidence="4" type="ORF">G8770_17355</name>
</gene>
<dbReference type="FunFam" id="3.40.605.10:FF:000007">
    <property type="entry name" value="NAD/NADP-dependent betaine aldehyde dehydrogenase"/>
    <property type="match status" value="1"/>
</dbReference>
<dbReference type="Pfam" id="PF00171">
    <property type="entry name" value="Aldedh"/>
    <property type="match status" value="1"/>
</dbReference>